<name>A0ABS0C2R3_9NOCA</name>
<gene>
    <name evidence="1" type="ORF">IU470_06060</name>
</gene>
<accession>A0ABS0C2R3</accession>
<dbReference type="RefSeq" id="WP_195031984.1">
    <property type="nucleotide sequence ID" value="NZ_JADLRE010000003.1"/>
</dbReference>
<proteinExistence type="predicted"/>
<sequence length="197" mass="21633">MSSTASLEARVGQCDETGILICTDIGQWEEWLAANHHRTTGVWLKIAKKGAAGTTITITEALNGALCFGWIDSHRRGLDADHYLQRYSPRRPKSPWSQVNVGKAEALIATGRMRAPGFAAIAAAQSDGRWSAAYAPQRTATCPADLRDALRANPPARNSFGQLDRTAQYAYFLRLMKTRTSTERADQLRRMVAELAG</sequence>
<dbReference type="EMBL" id="JADLRE010000003">
    <property type="protein sequence ID" value="MBF6224671.1"/>
    <property type="molecule type" value="Genomic_DNA"/>
</dbReference>
<evidence type="ECO:0000313" key="2">
    <source>
        <dbReference type="Proteomes" id="UP000807309"/>
    </source>
</evidence>
<evidence type="ECO:0000313" key="1">
    <source>
        <dbReference type="EMBL" id="MBF6224671.1"/>
    </source>
</evidence>
<keyword evidence="2" id="KW-1185">Reference proteome</keyword>
<reference evidence="1 2" key="1">
    <citation type="submission" date="2020-10" db="EMBL/GenBank/DDBJ databases">
        <title>Identification of Nocardia species via Next-generation sequencing and recognition of intraspecies genetic diversity.</title>
        <authorList>
            <person name="Li P."/>
            <person name="Li P."/>
            <person name="Lu B."/>
        </authorList>
    </citation>
    <scope>NUCLEOTIDE SEQUENCE [LARGE SCALE GENOMIC DNA]</scope>
    <source>
        <strain evidence="1 2">N-11</strain>
    </source>
</reference>
<organism evidence="1 2">
    <name type="scientific">Nocardia abscessus</name>
    <dbReference type="NCBI Taxonomy" id="120957"/>
    <lineage>
        <taxon>Bacteria</taxon>
        <taxon>Bacillati</taxon>
        <taxon>Actinomycetota</taxon>
        <taxon>Actinomycetes</taxon>
        <taxon>Mycobacteriales</taxon>
        <taxon>Nocardiaceae</taxon>
        <taxon>Nocardia</taxon>
    </lineage>
</organism>
<protein>
    <submittedName>
        <fullName evidence="1">YdeI/OmpD-associated family protein</fullName>
    </submittedName>
</protein>
<dbReference type="Pfam" id="PF13376">
    <property type="entry name" value="OmdA"/>
    <property type="match status" value="1"/>
</dbReference>
<comment type="caution">
    <text evidence="1">The sequence shown here is derived from an EMBL/GenBank/DDBJ whole genome shotgun (WGS) entry which is preliminary data.</text>
</comment>
<dbReference type="Proteomes" id="UP000807309">
    <property type="component" value="Unassembled WGS sequence"/>
</dbReference>